<dbReference type="Pfam" id="PF13428">
    <property type="entry name" value="TPR_14"/>
    <property type="match status" value="1"/>
</dbReference>
<dbReference type="InterPro" id="IPR011990">
    <property type="entry name" value="TPR-like_helical_dom_sf"/>
</dbReference>
<feature type="repeat" description="TPR" evidence="1">
    <location>
        <begin position="2"/>
        <end position="35"/>
    </location>
</feature>
<reference evidence="2" key="1">
    <citation type="submission" date="2022-08" db="EMBL/GenBank/DDBJ databases">
        <title>Genomic Encyclopedia of Type Strains, Phase V (KMG-V): Genome sequencing to study the core and pangenomes of soil and plant-associated prokaryotes.</title>
        <authorList>
            <person name="Whitman W."/>
        </authorList>
    </citation>
    <scope>NUCLEOTIDE SEQUENCE</scope>
    <source>
        <strain evidence="2">SP2016B</strain>
    </source>
</reference>
<dbReference type="EMBL" id="JANTYZ010000011">
    <property type="protein sequence ID" value="MCS3866364.1"/>
    <property type="molecule type" value="Genomic_DNA"/>
</dbReference>
<proteinExistence type="predicted"/>
<sequence>MSDNIRELADTSYRSESYDEAYDYYSRLLEENPDDAEAWVRKGVSAAWKSSLDDDRFKELYVSLEKAEEKGQDIEDADISGRIVGAAEDYIDEIYAFFDEKIEDKRKEAMGTGTLESVKRENVKTEGFVQGGKLASEWLKAFKAMKYACELHPSTKRCRKSIREIDKLRAHSDEFKEYLTQNNDAAGLHKEIMSIREELLETARDIDPEFKPEKVETGGGTSSGGCYIATATVGYEQHPMLFTLRRFRDEHLLTNPLGRAFVSTYYATAPYLARVIERSELLRSLSMRLVVKPLYHFASHLDSDR</sequence>
<dbReference type="InterPro" id="IPR019734">
    <property type="entry name" value="TPR_rpt"/>
</dbReference>
<dbReference type="AlphaFoldDB" id="A0A9X2Z140"/>
<organism evidence="2 3">
    <name type="scientific">Salinibacter ruber</name>
    <dbReference type="NCBI Taxonomy" id="146919"/>
    <lineage>
        <taxon>Bacteria</taxon>
        <taxon>Pseudomonadati</taxon>
        <taxon>Rhodothermota</taxon>
        <taxon>Rhodothermia</taxon>
        <taxon>Rhodothermales</taxon>
        <taxon>Salinibacteraceae</taxon>
        <taxon>Salinibacter</taxon>
    </lineage>
</organism>
<dbReference type="Gene3D" id="1.25.40.10">
    <property type="entry name" value="Tetratricopeptide repeat domain"/>
    <property type="match status" value="1"/>
</dbReference>
<dbReference type="Proteomes" id="UP001155034">
    <property type="component" value="Unassembled WGS sequence"/>
</dbReference>
<dbReference type="SUPFAM" id="SSF48452">
    <property type="entry name" value="TPR-like"/>
    <property type="match status" value="1"/>
</dbReference>
<accession>A0A9X2Z140</accession>
<name>A0A9X2Z140_9BACT</name>
<evidence type="ECO:0000256" key="1">
    <source>
        <dbReference type="PROSITE-ProRule" id="PRU00339"/>
    </source>
</evidence>
<protein>
    <submittedName>
        <fullName evidence="2">Tetratricopeptide (TPR) repeat protein</fullName>
    </submittedName>
</protein>
<dbReference type="NCBIfam" id="NF041770">
    <property type="entry name" value="CFI_box_CTERM"/>
    <property type="match status" value="1"/>
</dbReference>
<evidence type="ECO:0000313" key="2">
    <source>
        <dbReference type="EMBL" id="MCS3866364.1"/>
    </source>
</evidence>
<dbReference type="RefSeq" id="WP_183958465.1">
    <property type="nucleotide sequence ID" value="NZ_JACIFB010000002.1"/>
</dbReference>
<gene>
    <name evidence="2" type="ORF">GGP82_002937</name>
</gene>
<dbReference type="InterPro" id="IPR049886">
    <property type="entry name" value="CFI_box_CTERM_dom"/>
</dbReference>
<comment type="caution">
    <text evidence="2">The sequence shown here is derived from an EMBL/GenBank/DDBJ whole genome shotgun (WGS) entry which is preliminary data.</text>
</comment>
<evidence type="ECO:0000313" key="3">
    <source>
        <dbReference type="Proteomes" id="UP001155034"/>
    </source>
</evidence>
<dbReference type="PROSITE" id="PS50005">
    <property type="entry name" value="TPR"/>
    <property type="match status" value="1"/>
</dbReference>
<keyword evidence="1" id="KW-0802">TPR repeat</keyword>